<comment type="caution">
    <text evidence="9">The sequence shown here is derived from an EMBL/GenBank/DDBJ whole genome shotgun (WGS) entry which is preliminary data.</text>
</comment>
<name>A0A502D401_9MICO</name>
<evidence type="ECO:0000256" key="7">
    <source>
        <dbReference type="ARBA" id="ARBA00049244"/>
    </source>
</evidence>
<keyword evidence="5" id="KW-0239">DNA-directed DNA polymerase</keyword>
<dbReference type="PANTHER" id="PTHR34388:SF1">
    <property type="entry name" value="DNA POLYMERASE III SUBUNIT DELTA"/>
    <property type="match status" value="1"/>
</dbReference>
<sequence length="324" mass="34058">MTATATRSVPPLVLISGPEAVIADRALSTTLEELRASAPDLEVIRLAAETYEAGALGMHASPSLFGGDKCIVVQDLDEAPDELQEDLLAFLAAPDPDVTLVVTHKSGQRGKKVLDTLKKSQARVLEAPAIKSDRDKTDFAMHEFRAAGRRATPDAVRALIEAIGKDVRELASACQQLVADTTGTIDEDLVAKYHGGKVEASGFKVADAAVAGNAGEALRLLRHAIATGVDPVPIVAVLAQQLRQLVKVGAAGRGRSADVARDLGMAPWQVDKARRGLSGWGPEGLAEAIQAVANADFEVKGGGRDPVYAVERAVLTITRARSGR</sequence>
<dbReference type="GO" id="GO:0006261">
    <property type="term" value="P:DNA-templated DNA replication"/>
    <property type="evidence" value="ECO:0007669"/>
    <property type="project" value="TreeGrafter"/>
</dbReference>
<dbReference type="SUPFAM" id="SSF48019">
    <property type="entry name" value="post-AAA+ oligomerization domain-like"/>
    <property type="match status" value="1"/>
</dbReference>
<proteinExistence type="inferred from homology"/>
<dbReference type="NCBIfam" id="TIGR01128">
    <property type="entry name" value="holA"/>
    <property type="match status" value="1"/>
</dbReference>
<dbReference type="RefSeq" id="WP_140737202.1">
    <property type="nucleotide sequence ID" value="NZ_RCZM01000001.1"/>
</dbReference>
<gene>
    <name evidence="9" type="primary">holA</name>
    <name evidence="9" type="ORF">EAH86_03585</name>
</gene>
<accession>A0A502D401</accession>
<keyword evidence="2 9" id="KW-0808">Transferase</keyword>
<comment type="similarity">
    <text evidence="6">Belongs to the DNA polymerase HolA subunit family.</text>
</comment>
<evidence type="ECO:0000256" key="5">
    <source>
        <dbReference type="ARBA" id="ARBA00022932"/>
    </source>
</evidence>
<keyword evidence="4" id="KW-0235">DNA replication</keyword>
<evidence type="ECO:0000256" key="1">
    <source>
        <dbReference type="ARBA" id="ARBA00012417"/>
    </source>
</evidence>
<comment type="catalytic activity">
    <reaction evidence="7">
        <text>DNA(n) + a 2'-deoxyribonucleoside 5'-triphosphate = DNA(n+1) + diphosphate</text>
        <dbReference type="Rhea" id="RHEA:22508"/>
        <dbReference type="Rhea" id="RHEA-COMP:17339"/>
        <dbReference type="Rhea" id="RHEA-COMP:17340"/>
        <dbReference type="ChEBI" id="CHEBI:33019"/>
        <dbReference type="ChEBI" id="CHEBI:61560"/>
        <dbReference type="ChEBI" id="CHEBI:173112"/>
        <dbReference type="EC" id="2.7.7.7"/>
    </reaction>
</comment>
<dbReference type="Pfam" id="PF21694">
    <property type="entry name" value="DNA_pol3_delta_C"/>
    <property type="match status" value="1"/>
</dbReference>
<dbReference type="InterPro" id="IPR027417">
    <property type="entry name" value="P-loop_NTPase"/>
</dbReference>
<evidence type="ECO:0000256" key="6">
    <source>
        <dbReference type="ARBA" id="ARBA00034754"/>
    </source>
</evidence>
<dbReference type="InterPro" id="IPR008921">
    <property type="entry name" value="DNA_pol3_clamp-load_cplx_C"/>
</dbReference>
<dbReference type="GO" id="GO:0009360">
    <property type="term" value="C:DNA polymerase III complex"/>
    <property type="evidence" value="ECO:0007669"/>
    <property type="project" value="TreeGrafter"/>
</dbReference>
<dbReference type="SUPFAM" id="SSF52540">
    <property type="entry name" value="P-loop containing nucleoside triphosphate hydrolases"/>
    <property type="match status" value="1"/>
</dbReference>
<evidence type="ECO:0000256" key="3">
    <source>
        <dbReference type="ARBA" id="ARBA00022695"/>
    </source>
</evidence>
<keyword evidence="3 9" id="KW-0548">Nucleotidyltransferase</keyword>
<evidence type="ECO:0000256" key="4">
    <source>
        <dbReference type="ARBA" id="ARBA00022705"/>
    </source>
</evidence>
<dbReference type="Gene3D" id="1.20.272.10">
    <property type="match status" value="1"/>
</dbReference>
<reference evidence="9 10" key="1">
    <citation type="journal article" date="2019" name="Environ. Microbiol.">
        <title>Species interactions and distinct microbial communities in high Arctic permafrost affected cryosols are associated with the CH4 and CO2 gas fluxes.</title>
        <authorList>
            <person name="Altshuler I."/>
            <person name="Hamel J."/>
            <person name="Turney S."/>
            <person name="Magnuson E."/>
            <person name="Levesque R."/>
            <person name="Greer C."/>
            <person name="Whyte L.G."/>
        </authorList>
    </citation>
    <scope>NUCLEOTIDE SEQUENCE [LARGE SCALE GENOMIC DNA]</scope>
    <source>
        <strain evidence="9 10">S9.3A</strain>
    </source>
</reference>
<evidence type="ECO:0000313" key="9">
    <source>
        <dbReference type="EMBL" id="TPG19552.1"/>
    </source>
</evidence>
<dbReference type="EMBL" id="RCZM01000001">
    <property type="protein sequence ID" value="TPG19552.1"/>
    <property type="molecule type" value="Genomic_DNA"/>
</dbReference>
<dbReference type="Gene3D" id="3.40.50.300">
    <property type="entry name" value="P-loop containing nucleotide triphosphate hydrolases"/>
    <property type="match status" value="1"/>
</dbReference>
<dbReference type="GO" id="GO:0003677">
    <property type="term" value="F:DNA binding"/>
    <property type="evidence" value="ECO:0007669"/>
    <property type="project" value="InterPro"/>
</dbReference>
<dbReference type="InterPro" id="IPR005790">
    <property type="entry name" value="DNA_polIII_delta"/>
</dbReference>
<protein>
    <recommendedName>
        <fullName evidence="1">DNA-directed DNA polymerase</fullName>
        <ecNumber evidence="1">2.7.7.7</ecNumber>
    </recommendedName>
</protein>
<dbReference type="EC" id="2.7.7.7" evidence="1"/>
<keyword evidence="10" id="KW-1185">Reference proteome</keyword>
<evidence type="ECO:0000259" key="8">
    <source>
        <dbReference type="Pfam" id="PF21694"/>
    </source>
</evidence>
<dbReference type="GO" id="GO:0003887">
    <property type="term" value="F:DNA-directed DNA polymerase activity"/>
    <property type="evidence" value="ECO:0007669"/>
    <property type="project" value="UniProtKB-KW"/>
</dbReference>
<dbReference type="Proteomes" id="UP000317722">
    <property type="component" value="Unassembled WGS sequence"/>
</dbReference>
<dbReference type="InterPro" id="IPR048466">
    <property type="entry name" value="DNA_pol3_delta-like_C"/>
</dbReference>
<evidence type="ECO:0000313" key="10">
    <source>
        <dbReference type="Proteomes" id="UP000317722"/>
    </source>
</evidence>
<evidence type="ECO:0000256" key="2">
    <source>
        <dbReference type="ARBA" id="ARBA00022679"/>
    </source>
</evidence>
<dbReference type="AlphaFoldDB" id="A0A502D401"/>
<dbReference type="PANTHER" id="PTHR34388">
    <property type="entry name" value="DNA POLYMERASE III SUBUNIT DELTA"/>
    <property type="match status" value="1"/>
</dbReference>
<dbReference type="OrthoDB" id="8478864at2"/>
<organism evidence="9 10">
    <name type="scientific">Pedococcus bigeumensis</name>
    <dbReference type="NCBI Taxonomy" id="433644"/>
    <lineage>
        <taxon>Bacteria</taxon>
        <taxon>Bacillati</taxon>
        <taxon>Actinomycetota</taxon>
        <taxon>Actinomycetes</taxon>
        <taxon>Micrococcales</taxon>
        <taxon>Intrasporangiaceae</taxon>
        <taxon>Pedococcus</taxon>
    </lineage>
</organism>
<feature type="domain" description="DNA polymerase III delta subunit-like C-terminal" evidence="8">
    <location>
        <begin position="201"/>
        <end position="316"/>
    </location>
</feature>